<feature type="compositionally biased region" description="Basic and acidic residues" evidence="1">
    <location>
        <begin position="168"/>
        <end position="182"/>
    </location>
</feature>
<feature type="compositionally biased region" description="Basic residues" evidence="1">
    <location>
        <begin position="521"/>
        <end position="542"/>
    </location>
</feature>
<feature type="region of interest" description="Disordered" evidence="1">
    <location>
        <begin position="513"/>
        <end position="705"/>
    </location>
</feature>
<dbReference type="AlphaFoldDB" id="A0A439DGN7"/>
<protein>
    <submittedName>
        <fullName evidence="2">Uncharacterized protein</fullName>
    </submittedName>
</protein>
<feature type="compositionally biased region" description="Basic residues" evidence="1">
    <location>
        <begin position="287"/>
        <end position="296"/>
    </location>
</feature>
<organism evidence="2 3">
    <name type="scientific">Xylaria grammica</name>
    <dbReference type="NCBI Taxonomy" id="363999"/>
    <lineage>
        <taxon>Eukaryota</taxon>
        <taxon>Fungi</taxon>
        <taxon>Dikarya</taxon>
        <taxon>Ascomycota</taxon>
        <taxon>Pezizomycotina</taxon>
        <taxon>Sordariomycetes</taxon>
        <taxon>Xylariomycetidae</taxon>
        <taxon>Xylariales</taxon>
        <taxon>Xylariaceae</taxon>
        <taxon>Xylaria</taxon>
    </lineage>
</organism>
<feature type="compositionally biased region" description="Polar residues" evidence="1">
    <location>
        <begin position="271"/>
        <end position="285"/>
    </location>
</feature>
<feature type="region of interest" description="Disordered" evidence="1">
    <location>
        <begin position="120"/>
        <end position="196"/>
    </location>
</feature>
<feature type="compositionally biased region" description="Basic residues" evidence="1">
    <location>
        <begin position="622"/>
        <end position="632"/>
    </location>
</feature>
<feature type="compositionally biased region" description="Polar residues" evidence="1">
    <location>
        <begin position="44"/>
        <end position="61"/>
    </location>
</feature>
<feature type="compositionally biased region" description="Basic and acidic residues" evidence="1">
    <location>
        <begin position="62"/>
        <end position="75"/>
    </location>
</feature>
<feature type="region of interest" description="Disordered" evidence="1">
    <location>
        <begin position="228"/>
        <end position="319"/>
    </location>
</feature>
<dbReference type="Proteomes" id="UP000286045">
    <property type="component" value="Unassembled WGS sequence"/>
</dbReference>
<feature type="compositionally biased region" description="Basic and acidic residues" evidence="1">
    <location>
        <begin position="125"/>
        <end position="139"/>
    </location>
</feature>
<reference evidence="2 3" key="1">
    <citation type="submission" date="2018-12" db="EMBL/GenBank/DDBJ databases">
        <title>Draft genome sequence of Xylaria grammica IHI A82.</title>
        <authorList>
            <person name="Buettner E."/>
            <person name="Kellner H."/>
        </authorList>
    </citation>
    <scope>NUCLEOTIDE SEQUENCE [LARGE SCALE GENOMIC DNA]</scope>
    <source>
        <strain evidence="2 3">IHI A82</strain>
    </source>
</reference>
<feature type="region of interest" description="Disordered" evidence="1">
    <location>
        <begin position="340"/>
        <end position="364"/>
    </location>
</feature>
<gene>
    <name evidence="2" type="ORF">EKO27_g1547</name>
</gene>
<dbReference type="EMBL" id="RYZI01000024">
    <property type="protein sequence ID" value="RWA13577.1"/>
    <property type="molecule type" value="Genomic_DNA"/>
</dbReference>
<proteinExistence type="predicted"/>
<feature type="compositionally biased region" description="Low complexity" evidence="1">
    <location>
        <begin position="140"/>
        <end position="149"/>
    </location>
</feature>
<feature type="compositionally biased region" description="Low complexity" evidence="1">
    <location>
        <begin position="25"/>
        <end position="36"/>
    </location>
</feature>
<accession>A0A439DGN7</accession>
<feature type="compositionally biased region" description="Low complexity" evidence="1">
    <location>
        <begin position="8"/>
        <end position="18"/>
    </location>
</feature>
<name>A0A439DGN7_9PEZI</name>
<feature type="compositionally biased region" description="Polar residues" evidence="1">
    <location>
        <begin position="297"/>
        <end position="310"/>
    </location>
</feature>
<feature type="compositionally biased region" description="Basic and acidic residues" evidence="1">
    <location>
        <begin position="695"/>
        <end position="705"/>
    </location>
</feature>
<feature type="compositionally biased region" description="Basic and acidic residues" evidence="1">
    <location>
        <begin position="543"/>
        <end position="560"/>
    </location>
</feature>
<feature type="compositionally biased region" description="Polar residues" evidence="1">
    <location>
        <begin position="572"/>
        <end position="586"/>
    </location>
</feature>
<sequence length="763" mass="84823">MSQGHILSTGSSTGATKSAGRDSTSSGGVLSRVLGSLRRHSRNDGATANNEEDTNWANTYEITHRPDRPRRDKREGLKHRNSTYVLDQLHRIWRHSEKIAEAKRRERAVRERVVTAEFARTYDQTNKEDERSRETDDPRSSASRSNPPNLETDLVRNFSWKAPSPEFTRNKEQRAGEVEYKKPGPRHAPVHEADKNKDYYGQSILSPLSPLDSPDRITIRVGLEVKSPETAEGSRASNINSRKPETGGYSYARDTSALSPTPLPAPRSPMFRSSQSATPAISSGQKKIVRRRHTRTLSHSPTQRMASVSAMQKPDARAKASRDTMQLYIYTDLDSTPSTVLNSSPLSEQTSPLTPISDVSGDGYVDLETSPIESEASKICPMPLCNNPLLTTMDQKQNLCVECRSELQPRQSVFVTDVLNPFLSPKSSKSADASSGSSLVSDAQYDSVIEVAEEKVEMTPYINGEGKTRTSHRRSGRQSAGRALTTEISSPSPKIIINNRYVLSRFNKDRGEFKLQPVSPSRKHTRRGRKPQLSHLPTRHHAIKQESARPQRDETHDENGSSHISFQLAGWRTSTPGSAPQRSPRSQPHLKQRRPSGPLLEPKTFSPVTPPKKQSKDGSGIYHRRPNPRPRAKGGSSGHTSHLPRARVQKTIDHTTPRSAPPGSIAHGGNVHQTNLHSRENRASEPAGNGTNTREANKDSNLKGEKKLAEDEDIYREIESIIDCYLRLPDAPESANEERKAEAVASYYATVPLDVRMKIQGFF</sequence>
<evidence type="ECO:0000313" key="3">
    <source>
        <dbReference type="Proteomes" id="UP000286045"/>
    </source>
</evidence>
<feature type="region of interest" description="Disordered" evidence="1">
    <location>
        <begin position="459"/>
        <end position="487"/>
    </location>
</feature>
<evidence type="ECO:0000256" key="1">
    <source>
        <dbReference type="SAM" id="MobiDB-lite"/>
    </source>
</evidence>
<keyword evidence="3" id="KW-1185">Reference proteome</keyword>
<comment type="caution">
    <text evidence="2">The sequence shown here is derived from an EMBL/GenBank/DDBJ whole genome shotgun (WGS) entry which is preliminary data.</text>
</comment>
<evidence type="ECO:0000313" key="2">
    <source>
        <dbReference type="EMBL" id="RWA13577.1"/>
    </source>
</evidence>
<feature type="compositionally biased region" description="Polar residues" evidence="1">
    <location>
        <begin position="340"/>
        <end position="354"/>
    </location>
</feature>
<feature type="region of interest" description="Disordered" evidence="1">
    <location>
        <begin position="1"/>
        <end position="79"/>
    </location>
</feature>